<proteinExistence type="predicted"/>
<keyword evidence="2" id="KW-0288">FMN</keyword>
<keyword evidence="1" id="KW-0285">Flavoprotein</keyword>
<keyword evidence="5" id="KW-1185">Reference proteome</keyword>
<dbReference type="InterPro" id="IPR051796">
    <property type="entry name" value="ISF_SsuE-like"/>
</dbReference>
<gene>
    <name evidence="4" type="ordered locus">TREPR_1916</name>
</gene>
<accession>F5YL23</accession>
<evidence type="ECO:0000313" key="4">
    <source>
        <dbReference type="EMBL" id="AEF83741.1"/>
    </source>
</evidence>
<dbReference type="KEGG" id="tpi:TREPR_1916"/>
<evidence type="ECO:0000256" key="2">
    <source>
        <dbReference type="ARBA" id="ARBA00022643"/>
    </source>
</evidence>
<protein>
    <submittedName>
        <fullName evidence="4">Multimeric flavodoxin</fullName>
    </submittedName>
</protein>
<dbReference type="SUPFAM" id="SSF52218">
    <property type="entry name" value="Flavoproteins"/>
    <property type="match status" value="1"/>
</dbReference>
<dbReference type="InterPro" id="IPR029039">
    <property type="entry name" value="Flavoprotein-like_sf"/>
</dbReference>
<dbReference type="InterPro" id="IPR005025">
    <property type="entry name" value="FMN_Rdtase-like_dom"/>
</dbReference>
<name>F5YL23_TREPZ</name>
<dbReference type="Gene3D" id="3.40.50.360">
    <property type="match status" value="1"/>
</dbReference>
<dbReference type="STRING" id="545694.TREPR_1916"/>
<dbReference type="eggNOG" id="COG0655">
    <property type="taxonomic scope" value="Bacteria"/>
</dbReference>
<dbReference type="HOGENOM" id="CLU_050993_2_0_12"/>
<dbReference type="Proteomes" id="UP000009223">
    <property type="component" value="Chromosome"/>
</dbReference>
<dbReference type="PANTHER" id="PTHR43278">
    <property type="entry name" value="NAD(P)H-DEPENDENT FMN-CONTAINING OXIDOREDUCTASE YWQN-RELATED"/>
    <property type="match status" value="1"/>
</dbReference>
<reference evidence="4 5" key="2">
    <citation type="journal article" date="2011" name="ISME J.">
        <title>RNA-seq reveals cooperative metabolic interactions between two termite-gut spirochete species in co-culture.</title>
        <authorList>
            <person name="Rosenthal A.Z."/>
            <person name="Matson E.G."/>
            <person name="Eldar A."/>
            <person name="Leadbetter J.R."/>
        </authorList>
    </citation>
    <scope>NUCLEOTIDE SEQUENCE [LARGE SCALE GENOMIC DNA]</scope>
    <source>
        <strain evidence="5">ATCC BAA-887 / DSM 12427 / ZAS-2</strain>
    </source>
</reference>
<evidence type="ECO:0000313" key="5">
    <source>
        <dbReference type="Proteomes" id="UP000009223"/>
    </source>
</evidence>
<evidence type="ECO:0000256" key="1">
    <source>
        <dbReference type="ARBA" id="ARBA00022630"/>
    </source>
</evidence>
<feature type="domain" description="NADPH-dependent FMN reductase-like" evidence="3">
    <location>
        <begin position="4"/>
        <end position="115"/>
    </location>
</feature>
<dbReference type="EMBL" id="CP001843">
    <property type="protein sequence ID" value="AEF83741.1"/>
    <property type="molecule type" value="Genomic_DNA"/>
</dbReference>
<dbReference type="AlphaFoldDB" id="F5YL23"/>
<evidence type="ECO:0000259" key="3">
    <source>
        <dbReference type="Pfam" id="PF03358"/>
    </source>
</evidence>
<dbReference type="Pfam" id="PF03358">
    <property type="entry name" value="FMN_red"/>
    <property type="match status" value="1"/>
</dbReference>
<organism evidence="4 5">
    <name type="scientific">Treponema primitia (strain ATCC BAA-887 / DSM 12427 / ZAS-2)</name>
    <dbReference type="NCBI Taxonomy" id="545694"/>
    <lineage>
        <taxon>Bacteria</taxon>
        <taxon>Pseudomonadati</taxon>
        <taxon>Spirochaetota</taxon>
        <taxon>Spirochaetia</taxon>
        <taxon>Spirochaetales</taxon>
        <taxon>Treponemataceae</taxon>
        <taxon>Treponema</taxon>
    </lineage>
</organism>
<dbReference type="PANTHER" id="PTHR43278:SF2">
    <property type="entry name" value="IRON-SULFUR FLAVOPROTEIN"/>
    <property type="match status" value="1"/>
</dbReference>
<dbReference type="GO" id="GO:0016491">
    <property type="term" value="F:oxidoreductase activity"/>
    <property type="evidence" value="ECO:0007669"/>
    <property type="project" value="InterPro"/>
</dbReference>
<reference evidence="5" key="1">
    <citation type="submission" date="2009-12" db="EMBL/GenBank/DDBJ databases">
        <title>Complete sequence of Treponema primitia strain ZAS-2.</title>
        <authorList>
            <person name="Tetu S.G."/>
            <person name="Matson E."/>
            <person name="Ren Q."/>
            <person name="Seshadri R."/>
            <person name="Elbourne L."/>
            <person name="Hassan K.A."/>
            <person name="Durkin A."/>
            <person name="Radune D."/>
            <person name="Mohamoud Y."/>
            <person name="Shay R."/>
            <person name="Jin S."/>
            <person name="Zhang X."/>
            <person name="Lucey K."/>
            <person name="Ballor N.R."/>
            <person name="Ottesen E."/>
            <person name="Rosenthal R."/>
            <person name="Allen A."/>
            <person name="Leadbetter J.R."/>
            <person name="Paulsen I.T."/>
        </authorList>
    </citation>
    <scope>NUCLEOTIDE SEQUENCE [LARGE SCALE GENOMIC DNA]</scope>
    <source>
        <strain evidence="5">ATCC BAA-887 / DSM 12427 / ZAS-2</strain>
    </source>
</reference>
<sequence length="216" mass="24346">MFEMKTIAINGSPRKGWNTHILVEEALKGAASRGSETELINLYDLNFKGCISCFACKKLGGKSLGRCAAGDDLKPVLDRIHGCDALIIGSPIYISEVTASVRALVERLTFQYITYSKEKKTFLTRRIPSLLLYTMNIPEPALESAGYTAKFKAYEDLFDRVLGPAKTLISTETWQTTDYSKYEMTMFDEPARKKRREEVFPQHKQKAFELGAELIP</sequence>